<organism evidence="9 10">
    <name type="scientific">Hanamia caeni</name>
    <dbReference type="NCBI Taxonomy" id="2294116"/>
    <lineage>
        <taxon>Bacteria</taxon>
        <taxon>Pseudomonadati</taxon>
        <taxon>Bacteroidota</taxon>
        <taxon>Chitinophagia</taxon>
        <taxon>Chitinophagales</taxon>
        <taxon>Chitinophagaceae</taxon>
        <taxon>Hanamia</taxon>
    </lineage>
</organism>
<evidence type="ECO:0000256" key="4">
    <source>
        <dbReference type="HAMAP-Rule" id="MF_00171"/>
    </source>
</evidence>
<keyword evidence="2 4" id="KW-0819">tRNA processing</keyword>
<dbReference type="PANTHER" id="PTHR11142">
    <property type="entry name" value="PSEUDOURIDYLATE SYNTHASE"/>
    <property type="match status" value="1"/>
</dbReference>
<dbReference type="AlphaFoldDB" id="A0A3M9NNC7"/>
<name>A0A3M9NNC7_9BACT</name>
<feature type="domain" description="Pseudouridine synthase I TruA alpha/beta" evidence="8">
    <location>
        <begin position="154"/>
        <end position="256"/>
    </location>
</feature>
<comment type="catalytic activity">
    <reaction evidence="4 7">
        <text>uridine(38/39/40) in tRNA = pseudouridine(38/39/40) in tRNA</text>
        <dbReference type="Rhea" id="RHEA:22376"/>
        <dbReference type="Rhea" id="RHEA-COMP:10085"/>
        <dbReference type="Rhea" id="RHEA-COMP:10087"/>
        <dbReference type="ChEBI" id="CHEBI:65314"/>
        <dbReference type="ChEBI" id="CHEBI:65315"/>
        <dbReference type="EC" id="5.4.99.12"/>
    </reaction>
</comment>
<evidence type="ECO:0000256" key="3">
    <source>
        <dbReference type="ARBA" id="ARBA00023235"/>
    </source>
</evidence>
<comment type="caution">
    <text evidence="4">Lacks conserved residue(s) required for the propagation of feature annotation.</text>
</comment>
<dbReference type="GO" id="GO:0031119">
    <property type="term" value="P:tRNA pseudouridine synthesis"/>
    <property type="evidence" value="ECO:0007669"/>
    <property type="project" value="UniProtKB-UniRule"/>
</dbReference>
<reference evidence="9 10" key="1">
    <citation type="submission" date="2018-11" db="EMBL/GenBank/DDBJ databases">
        <title>Draft genome sequence of Ferruginibacter sp. BO-59.</title>
        <authorList>
            <person name="Im W.T."/>
        </authorList>
    </citation>
    <scope>NUCLEOTIDE SEQUENCE [LARGE SCALE GENOMIC DNA]</scope>
    <source>
        <strain evidence="9 10">BO-59</strain>
    </source>
</reference>
<dbReference type="CDD" id="cd02570">
    <property type="entry name" value="PseudoU_synth_EcTruA"/>
    <property type="match status" value="1"/>
</dbReference>
<dbReference type="InterPro" id="IPR020095">
    <property type="entry name" value="PsdUridine_synth_TruA_C"/>
</dbReference>
<dbReference type="EMBL" id="RJJR01000002">
    <property type="protein sequence ID" value="RNI39184.1"/>
    <property type="molecule type" value="Genomic_DNA"/>
</dbReference>
<evidence type="ECO:0000313" key="10">
    <source>
        <dbReference type="Proteomes" id="UP000267223"/>
    </source>
</evidence>
<dbReference type="NCBIfam" id="TIGR00071">
    <property type="entry name" value="hisT_truA"/>
    <property type="match status" value="1"/>
</dbReference>
<evidence type="ECO:0000313" key="9">
    <source>
        <dbReference type="EMBL" id="RNI39184.1"/>
    </source>
</evidence>
<sequence>MRFFIELSYMGTAYSGFQIQRNANSIQAEVEKALLIYCKKAIVLTGSSRTDAGVHAIQNFFHFDSDEFPCNSTENLQQPNLITQLSNCVYHLNAMLPRDIAIIRIFKVSDEAHCRFDASSREYHYGIYQRKNPFVERTAYYYPYRLDVEKMNKAAALIVGEKDFTSFSKKNTQVRHFQCTVKESEWSWQNDKLIYTVKANRFLRGMVKGLVGTMLRVGTQKISVKEFEKIIESRDCKQADFSVPSHGLFLVKVEYPPLLLLPYHDAHD</sequence>
<gene>
    <name evidence="4 9" type="primary">truA</name>
    <name evidence="9" type="ORF">EFY79_05970</name>
</gene>
<dbReference type="Pfam" id="PF01416">
    <property type="entry name" value="PseudoU_synth_1"/>
    <property type="match status" value="1"/>
</dbReference>
<dbReference type="HAMAP" id="MF_00171">
    <property type="entry name" value="TruA"/>
    <property type="match status" value="1"/>
</dbReference>
<comment type="similarity">
    <text evidence="1 4 7">Belongs to the tRNA pseudouridine synthase TruA family.</text>
</comment>
<dbReference type="InterPro" id="IPR020097">
    <property type="entry name" value="PsdUridine_synth_TruA_a/b_dom"/>
</dbReference>
<comment type="caution">
    <text evidence="9">The sequence shown here is derived from an EMBL/GenBank/DDBJ whole genome shotgun (WGS) entry which is preliminary data.</text>
</comment>
<evidence type="ECO:0000256" key="7">
    <source>
        <dbReference type="RuleBase" id="RU003792"/>
    </source>
</evidence>
<feature type="binding site" evidence="4 6">
    <location>
        <position position="123"/>
    </location>
    <ligand>
        <name>substrate</name>
    </ligand>
</feature>
<dbReference type="EC" id="5.4.99.12" evidence="4"/>
<protein>
    <recommendedName>
        <fullName evidence="4">tRNA pseudouridine synthase A</fullName>
        <ecNumber evidence="4">5.4.99.12</ecNumber>
    </recommendedName>
    <alternativeName>
        <fullName evidence="4">tRNA pseudouridine(38-40) synthase</fullName>
    </alternativeName>
    <alternativeName>
        <fullName evidence="4">tRNA pseudouridylate synthase I</fullName>
    </alternativeName>
    <alternativeName>
        <fullName evidence="4">tRNA-uridine isomerase I</fullName>
    </alternativeName>
</protein>
<evidence type="ECO:0000256" key="6">
    <source>
        <dbReference type="PIRSR" id="PIRSR001430-2"/>
    </source>
</evidence>
<evidence type="ECO:0000256" key="2">
    <source>
        <dbReference type="ARBA" id="ARBA00022694"/>
    </source>
</evidence>
<dbReference type="Gene3D" id="3.30.70.580">
    <property type="entry name" value="Pseudouridine synthase I, catalytic domain, N-terminal subdomain"/>
    <property type="match status" value="1"/>
</dbReference>
<evidence type="ECO:0000256" key="5">
    <source>
        <dbReference type="PIRSR" id="PIRSR001430-1"/>
    </source>
</evidence>
<feature type="active site" description="Nucleophile" evidence="4 5">
    <location>
        <position position="51"/>
    </location>
</feature>
<dbReference type="InterPro" id="IPR020094">
    <property type="entry name" value="TruA/RsuA/RluB/E/F_N"/>
</dbReference>
<comment type="function">
    <text evidence="4">Formation of pseudouridine at positions 38, 39 and 40 in the anticodon stem and loop of transfer RNAs.</text>
</comment>
<dbReference type="InterPro" id="IPR020103">
    <property type="entry name" value="PsdUridine_synth_cat_dom_sf"/>
</dbReference>
<dbReference type="Gene3D" id="3.30.70.660">
    <property type="entry name" value="Pseudouridine synthase I, catalytic domain, C-terminal subdomain"/>
    <property type="match status" value="1"/>
</dbReference>
<keyword evidence="3 4" id="KW-0413">Isomerase</keyword>
<dbReference type="GO" id="GO:0003723">
    <property type="term" value="F:RNA binding"/>
    <property type="evidence" value="ECO:0007669"/>
    <property type="project" value="InterPro"/>
</dbReference>
<dbReference type="PIRSF" id="PIRSF001430">
    <property type="entry name" value="tRNA_psdUrid_synth"/>
    <property type="match status" value="1"/>
</dbReference>
<evidence type="ECO:0000256" key="1">
    <source>
        <dbReference type="ARBA" id="ARBA00009375"/>
    </source>
</evidence>
<dbReference type="GO" id="GO:0160147">
    <property type="term" value="F:tRNA pseudouridine(38-40) synthase activity"/>
    <property type="evidence" value="ECO:0007669"/>
    <property type="project" value="UniProtKB-EC"/>
</dbReference>
<accession>A0A3M9NNC7</accession>
<dbReference type="OrthoDB" id="9811823at2"/>
<evidence type="ECO:0000259" key="8">
    <source>
        <dbReference type="Pfam" id="PF01416"/>
    </source>
</evidence>
<dbReference type="InterPro" id="IPR001406">
    <property type="entry name" value="PsdUridine_synth_TruA"/>
</dbReference>
<proteinExistence type="inferred from homology"/>
<comment type="subunit">
    <text evidence="4">Homodimer.</text>
</comment>
<dbReference type="SUPFAM" id="SSF55120">
    <property type="entry name" value="Pseudouridine synthase"/>
    <property type="match status" value="1"/>
</dbReference>
<keyword evidence="10" id="KW-1185">Reference proteome</keyword>
<dbReference type="Proteomes" id="UP000267223">
    <property type="component" value="Unassembled WGS sequence"/>
</dbReference>
<dbReference type="PANTHER" id="PTHR11142:SF0">
    <property type="entry name" value="TRNA PSEUDOURIDINE SYNTHASE-LIKE 1"/>
    <property type="match status" value="1"/>
</dbReference>
<dbReference type="RefSeq" id="WP_123119749.1">
    <property type="nucleotide sequence ID" value="NZ_RJJR01000002.1"/>
</dbReference>